<organism evidence="1 2">
    <name type="scientific">Chaetoceros tenuissimus</name>
    <dbReference type="NCBI Taxonomy" id="426638"/>
    <lineage>
        <taxon>Eukaryota</taxon>
        <taxon>Sar</taxon>
        <taxon>Stramenopiles</taxon>
        <taxon>Ochrophyta</taxon>
        <taxon>Bacillariophyta</taxon>
        <taxon>Coscinodiscophyceae</taxon>
        <taxon>Chaetocerotophycidae</taxon>
        <taxon>Chaetocerotales</taxon>
        <taxon>Chaetocerotaceae</taxon>
        <taxon>Chaetoceros</taxon>
    </lineage>
</organism>
<evidence type="ECO:0000313" key="2">
    <source>
        <dbReference type="Proteomes" id="UP001054902"/>
    </source>
</evidence>
<dbReference type="EMBL" id="BLLK01000022">
    <property type="protein sequence ID" value="GFH47039.1"/>
    <property type="molecule type" value="Genomic_DNA"/>
</dbReference>
<reference evidence="1 2" key="1">
    <citation type="journal article" date="2021" name="Sci. Rep.">
        <title>The genome of the diatom Chaetoceros tenuissimus carries an ancient integrated fragment of an extant virus.</title>
        <authorList>
            <person name="Hongo Y."/>
            <person name="Kimura K."/>
            <person name="Takaki Y."/>
            <person name="Yoshida Y."/>
            <person name="Baba S."/>
            <person name="Kobayashi G."/>
            <person name="Nagasaki K."/>
            <person name="Hano T."/>
            <person name="Tomaru Y."/>
        </authorList>
    </citation>
    <scope>NUCLEOTIDE SEQUENCE [LARGE SCALE GENOMIC DNA]</scope>
    <source>
        <strain evidence="1 2">NIES-3715</strain>
    </source>
</reference>
<protein>
    <submittedName>
        <fullName evidence="1">Uncharacterized protein</fullName>
    </submittedName>
</protein>
<accession>A0AAD3CLN7</accession>
<keyword evidence="2" id="KW-1185">Reference proteome</keyword>
<dbReference type="Proteomes" id="UP001054902">
    <property type="component" value="Unassembled WGS sequence"/>
</dbReference>
<dbReference type="AlphaFoldDB" id="A0AAD3CLN7"/>
<proteinExistence type="predicted"/>
<gene>
    <name evidence="1" type="ORF">CTEN210_03513</name>
</gene>
<comment type="caution">
    <text evidence="1">The sequence shown here is derived from an EMBL/GenBank/DDBJ whole genome shotgun (WGS) entry which is preliminary data.</text>
</comment>
<name>A0AAD3CLN7_9STRA</name>
<evidence type="ECO:0000313" key="1">
    <source>
        <dbReference type="EMBL" id="GFH47039.1"/>
    </source>
</evidence>
<sequence length="69" mass="7822">MSILKIGIRSEGEYQSLHCCPLLSSNIKEKLIISKRGSKYKWSEILGGKIVGFLKFSSWISQELSVQFT</sequence>